<dbReference type="InterPro" id="IPR001584">
    <property type="entry name" value="Integrase_cat-core"/>
</dbReference>
<dbReference type="InterPro" id="IPR050951">
    <property type="entry name" value="Retrovirus_Pol_polyprotein"/>
</dbReference>
<dbReference type="AlphaFoldDB" id="A0A6L2J807"/>
<dbReference type="GO" id="GO:0003676">
    <property type="term" value="F:nucleic acid binding"/>
    <property type="evidence" value="ECO:0007669"/>
    <property type="project" value="InterPro"/>
</dbReference>
<dbReference type="PANTHER" id="PTHR37984:SF5">
    <property type="entry name" value="PROTEIN NYNRIN-LIKE"/>
    <property type="match status" value="1"/>
</dbReference>
<dbReference type="PANTHER" id="PTHR37984">
    <property type="entry name" value="PROTEIN CBG26694"/>
    <property type="match status" value="1"/>
</dbReference>
<dbReference type="InterPro" id="IPR036397">
    <property type="entry name" value="RNaseH_sf"/>
</dbReference>
<protein>
    <submittedName>
        <fullName evidence="2">Reverse transcriptase</fullName>
    </submittedName>
</protein>
<dbReference type="GO" id="GO:0003964">
    <property type="term" value="F:RNA-directed DNA polymerase activity"/>
    <property type="evidence" value="ECO:0007669"/>
    <property type="project" value="UniProtKB-KW"/>
</dbReference>
<evidence type="ECO:0000313" key="2">
    <source>
        <dbReference type="EMBL" id="GEU31814.1"/>
    </source>
</evidence>
<keyword evidence="2" id="KW-0808">Transferase</keyword>
<dbReference type="EMBL" id="BKCJ010000288">
    <property type="protein sequence ID" value="GEU31814.1"/>
    <property type="molecule type" value="Genomic_DNA"/>
</dbReference>
<dbReference type="Gene3D" id="3.30.420.10">
    <property type="entry name" value="Ribonuclease H-like superfamily/Ribonuclease H"/>
    <property type="match status" value="1"/>
</dbReference>
<keyword evidence="2" id="KW-0548">Nucleotidyltransferase</keyword>
<dbReference type="PROSITE" id="PS50994">
    <property type="entry name" value="INTEGRASE"/>
    <property type="match status" value="1"/>
</dbReference>
<sequence length="175" mass="20357">MVAVDRLSKYSNFIQLAHPFTAIQVAQALLDNIYKLNGLPKVIFSDIDKVFLSKFCQELFKFLDVSLHMKTTYHPQTDGQTRVKCYLRCMTGEKPKEWIHWISLAKYRDNVITLLKFHLRISQDKMKSMTNKKRSGKEIEINVQHNPQLNAERLLANHPVQVLEKKVIKEDSGSL</sequence>
<comment type="caution">
    <text evidence="2">The sequence shown here is derived from an EMBL/GenBank/DDBJ whole genome shotgun (WGS) entry which is preliminary data.</text>
</comment>
<proteinExistence type="predicted"/>
<keyword evidence="2" id="KW-0695">RNA-directed DNA polymerase</keyword>
<accession>A0A6L2J807</accession>
<name>A0A6L2J807_TANCI</name>
<reference evidence="2" key="1">
    <citation type="journal article" date="2019" name="Sci. Rep.">
        <title>Draft genome of Tanacetum cinerariifolium, the natural source of mosquito coil.</title>
        <authorList>
            <person name="Yamashiro T."/>
            <person name="Shiraishi A."/>
            <person name="Satake H."/>
            <person name="Nakayama K."/>
        </authorList>
    </citation>
    <scope>NUCLEOTIDE SEQUENCE</scope>
</reference>
<dbReference type="SUPFAM" id="SSF53098">
    <property type="entry name" value="Ribonuclease H-like"/>
    <property type="match status" value="1"/>
</dbReference>
<dbReference type="InterPro" id="IPR012337">
    <property type="entry name" value="RNaseH-like_sf"/>
</dbReference>
<evidence type="ECO:0000259" key="1">
    <source>
        <dbReference type="PROSITE" id="PS50994"/>
    </source>
</evidence>
<dbReference type="GO" id="GO:0015074">
    <property type="term" value="P:DNA integration"/>
    <property type="evidence" value="ECO:0007669"/>
    <property type="project" value="InterPro"/>
</dbReference>
<feature type="domain" description="Integrase catalytic" evidence="1">
    <location>
        <begin position="1"/>
        <end position="81"/>
    </location>
</feature>
<organism evidence="2">
    <name type="scientific">Tanacetum cinerariifolium</name>
    <name type="common">Dalmatian daisy</name>
    <name type="synonym">Chrysanthemum cinerariifolium</name>
    <dbReference type="NCBI Taxonomy" id="118510"/>
    <lineage>
        <taxon>Eukaryota</taxon>
        <taxon>Viridiplantae</taxon>
        <taxon>Streptophyta</taxon>
        <taxon>Embryophyta</taxon>
        <taxon>Tracheophyta</taxon>
        <taxon>Spermatophyta</taxon>
        <taxon>Magnoliopsida</taxon>
        <taxon>eudicotyledons</taxon>
        <taxon>Gunneridae</taxon>
        <taxon>Pentapetalae</taxon>
        <taxon>asterids</taxon>
        <taxon>campanulids</taxon>
        <taxon>Asterales</taxon>
        <taxon>Asteraceae</taxon>
        <taxon>Asteroideae</taxon>
        <taxon>Anthemideae</taxon>
        <taxon>Anthemidinae</taxon>
        <taxon>Tanacetum</taxon>
    </lineage>
</organism>
<gene>
    <name evidence="2" type="ORF">Tci_003792</name>
</gene>